<dbReference type="AlphaFoldDB" id="A0AAQ3WXZ0"/>
<evidence type="ECO:0000313" key="1">
    <source>
        <dbReference type="EMBL" id="WVZ77875.1"/>
    </source>
</evidence>
<organism evidence="1 2">
    <name type="scientific">Paspalum notatum var. saurae</name>
    <dbReference type="NCBI Taxonomy" id="547442"/>
    <lineage>
        <taxon>Eukaryota</taxon>
        <taxon>Viridiplantae</taxon>
        <taxon>Streptophyta</taxon>
        <taxon>Embryophyta</taxon>
        <taxon>Tracheophyta</taxon>
        <taxon>Spermatophyta</taxon>
        <taxon>Magnoliopsida</taxon>
        <taxon>Liliopsida</taxon>
        <taxon>Poales</taxon>
        <taxon>Poaceae</taxon>
        <taxon>PACMAD clade</taxon>
        <taxon>Panicoideae</taxon>
        <taxon>Andropogonodae</taxon>
        <taxon>Paspaleae</taxon>
        <taxon>Paspalinae</taxon>
        <taxon>Paspalum</taxon>
    </lineage>
</organism>
<protein>
    <submittedName>
        <fullName evidence="1">Uncharacterized protein</fullName>
    </submittedName>
</protein>
<proteinExistence type="predicted"/>
<sequence length="136" mass="15232">MESGMFPLNSFPPRSRMVRLLSLTICVSSSIPCKPLLETERHSNEVMLNSSSGRLPVRLLWSAFSTLSLEQLPRPGGILPLIMLYSIPFHNVDVNCPRLTKGCRWQLRQVSPELVEAEIEDDNASGGHQFLRRATG</sequence>
<evidence type="ECO:0000313" key="2">
    <source>
        <dbReference type="Proteomes" id="UP001341281"/>
    </source>
</evidence>
<dbReference type="Proteomes" id="UP001341281">
    <property type="component" value="Chromosome 05"/>
</dbReference>
<name>A0AAQ3WXZ0_PASNO</name>
<gene>
    <name evidence="1" type="ORF">U9M48_025678</name>
</gene>
<dbReference type="EMBL" id="CP144749">
    <property type="protein sequence ID" value="WVZ77875.1"/>
    <property type="molecule type" value="Genomic_DNA"/>
</dbReference>
<accession>A0AAQ3WXZ0</accession>
<keyword evidence="2" id="KW-1185">Reference proteome</keyword>
<reference evidence="1 2" key="1">
    <citation type="submission" date="2024-02" db="EMBL/GenBank/DDBJ databases">
        <title>High-quality chromosome-scale genome assembly of Pensacola bahiagrass (Paspalum notatum Flugge var. saurae).</title>
        <authorList>
            <person name="Vega J.M."/>
            <person name="Podio M."/>
            <person name="Orjuela J."/>
            <person name="Siena L.A."/>
            <person name="Pessino S.C."/>
            <person name="Combes M.C."/>
            <person name="Mariac C."/>
            <person name="Albertini E."/>
            <person name="Pupilli F."/>
            <person name="Ortiz J.P.A."/>
            <person name="Leblanc O."/>
        </authorList>
    </citation>
    <scope>NUCLEOTIDE SEQUENCE [LARGE SCALE GENOMIC DNA]</scope>
    <source>
        <strain evidence="1">R1</strain>
        <tissue evidence="1">Leaf</tissue>
    </source>
</reference>